<dbReference type="InterPro" id="IPR016024">
    <property type="entry name" value="ARM-type_fold"/>
</dbReference>
<dbReference type="Gene3D" id="1.25.10.10">
    <property type="entry name" value="Leucine-rich Repeat Variant"/>
    <property type="match status" value="1"/>
</dbReference>
<dbReference type="PANTHER" id="PTHR20959">
    <property type="entry name" value="TRANSPORT AND GOLGI ORGANIZATION PROTEIN 6 FAMILY MEMBER"/>
    <property type="match status" value="1"/>
</dbReference>
<dbReference type="AlphaFoldDB" id="A0A9N9TDR1"/>
<evidence type="ECO:0000313" key="5">
    <source>
        <dbReference type="EMBL" id="CAG9853857.1"/>
    </source>
</evidence>
<keyword evidence="6" id="KW-1185">Reference proteome</keyword>
<dbReference type="InterPro" id="IPR011989">
    <property type="entry name" value="ARM-like"/>
</dbReference>
<dbReference type="GO" id="GO:0009306">
    <property type="term" value="P:protein secretion"/>
    <property type="evidence" value="ECO:0007669"/>
    <property type="project" value="TreeGrafter"/>
</dbReference>
<evidence type="ECO:0000259" key="2">
    <source>
        <dbReference type="Pfam" id="PF10304"/>
    </source>
</evidence>
<feature type="domain" description="RNA polymerase II assembly factor Rtp1 C-terminal" evidence="2">
    <location>
        <begin position="868"/>
        <end position="900"/>
    </location>
</feature>
<reference evidence="5" key="1">
    <citation type="submission" date="2022-01" db="EMBL/GenBank/DDBJ databases">
        <authorList>
            <person name="King R."/>
        </authorList>
    </citation>
    <scope>NUCLEOTIDE SEQUENCE</scope>
</reference>
<dbReference type="InterPro" id="IPR019451">
    <property type="entry name" value="Rtp1_C1"/>
</dbReference>
<organism evidence="5 6">
    <name type="scientific">Phyllotreta striolata</name>
    <name type="common">Striped flea beetle</name>
    <name type="synonym">Crioceris striolata</name>
    <dbReference type="NCBI Taxonomy" id="444603"/>
    <lineage>
        <taxon>Eukaryota</taxon>
        <taxon>Metazoa</taxon>
        <taxon>Ecdysozoa</taxon>
        <taxon>Arthropoda</taxon>
        <taxon>Hexapoda</taxon>
        <taxon>Insecta</taxon>
        <taxon>Pterygota</taxon>
        <taxon>Neoptera</taxon>
        <taxon>Endopterygota</taxon>
        <taxon>Coleoptera</taxon>
        <taxon>Polyphaga</taxon>
        <taxon>Cucujiformia</taxon>
        <taxon>Chrysomeloidea</taxon>
        <taxon>Chrysomelidae</taxon>
        <taxon>Galerucinae</taxon>
        <taxon>Alticini</taxon>
        <taxon>Phyllotreta</taxon>
    </lineage>
</organism>
<feature type="domain" description="TANGO6 HEAT repeat" evidence="4">
    <location>
        <begin position="251"/>
        <end position="431"/>
    </location>
</feature>
<comment type="similarity">
    <text evidence="1">Belongs to the Tango6 family.</text>
</comment>
<sequence length="922" mass="106174">MQKSTLVECVRLLSIDNINDPKYATIIEPKLIEAYTKLQINHEEVVSVVANIAARNFSETVTVEWKYVCLSLYLIKSLLDLTEKSDEIFLSVKETKDFKKFLRTLVHIGICTKLQPNLPFYSKSGFPESDDIFLNYNILKSTTFGLVDFLKIPVFRFSLIPEGFKEILVALYQLSYCPLKKPTSTITGGMTIEIYKKLLQEQELFRTILEHLKQTVHPSIFVKNTMAILHKNSPIWFKKHVSLALTGILRSENGVELVSVALFGDHENDSTRTWKILDVFSKLILSCKKFPDFKDNICKQLIGLLHKQEEENSFIDNVFAHCAKKFYKEDEETCRTVFIREIITPFVHFTYKSRTVADGNITSRIERTSRLLHAVFVENTQDEDAVPAVILQPVINVVYKFYVLTTNSSFKSLNNDLKDILLLYLENQQEHYIRIFDRILFDLDCSEILPFRNDISVKIDVDRIQLRKLEHSIKYSSVENCECLLKLLENKPNLLTLFFCYLLNCICNEHKYFPRGNEDLLRLEDDLTSEYFERKIVVYKVLSQISEEKCIQKQLNENPTDLIRYINNVLDKTIQLKTHLVQDADSEGFQSVFTILMILENLLSNSQKSSHTSFELLSGLLIKIHSETPNTEMKDIIGKILKLIEKGDTNIPKIKLKVKSDLDKAIDDICDPMLPTRGHGLLTLTKLIEKKDKNTMERKQFVLNLLQQNLTNKDSFIYLTAINGLAAMADHFPDTILSILCEEYSDSNRKDSEDNAEIRMKIGEVLVKVTKVLGEMAPKHKPLLLNTFLSGTKDHDDLIRSSSLSNLGEICRVLGYKLGTMFTEVLVCVHSIISTDKSPQARRAAVTVIRQLFVGLDQEIIAFFKDDILPVYRTLKHIYNSDKDDVMRLQAQLALEELNESMKNFVFPKPELNFDKKIVMLD</sequence>
<evidence type="ECO:0000313" key="6">
    <source>
        <dbReference type="Proteomes" id="UP001153712"/>
    </source>
</evidence>
<dbReference type="Pfam" id="PF23565">
    <property type="entry name" value="ARM_TANGO6"/>
    <property type="match status" value="1"/>
</dbReference>
<dbReference type="SUPFAM" id="SSF48371">
    <property type="entry name" value="ARM repeat"/>
    <property type="match status" value="1"/>
</dbReference>
<evidence type="ECO:0000259" key="3">
    <source>
        <dbReference type="Pfam" id="PF10363"/>
    </source>
</evidence>
<dbReference type="InterPro" id="IPR039600">
    <property type="entry name" value="TANGO6/Rtp1"/>
</dbReference>
<name>A0A9N9TDR1_PHYSR</name>
<evidence type="ECO:0000259" key="4">
    <source>
        <dbReference type="Pfam" id="PF23565"/>
    </source>
</evidence>
<dbReference type="InterPro" id="IPR019414">
    <property type="entry name" value="Rtp1_C2"/>
</dbReference>
<accession>A0A9N9TDR1</accession>
<evidence type="ECO:0000256" key="1">
    <source>
        <dbReference type="ARBA" id="ARBA00005724"/>
    </source>
</evidence>
<dbReference type="Pfam" id="PF10304">
    <property type="entry name" value="RTP1_C2"/>
    <property type="match status" value="1"/>
</dbReference>
<dbReference type="InterPro" id="IPR057407">
    <property type="entry name" value="HEAT_TANGO6"/>
</dbReference>
<dbReference type="Pfam" id="PF10363">
    <property type="entry name" value="RTP1_C1"/>
    <property type="match status" value="1"/>
</dbReference>
<feature type="domain" description="RNA polymerase II assembly factor Rtp1 C-terminal" evidence="3">
    <location>
        <begin position="663"/>
        <end position="776"/>
    </location>
</feature>
<proteinExistence type="inferred from homology"/>
<dbReference type="EMBL" id="OU900094">
    <property type="protein sequence ID" value="CAG9853857.1"/>
    <property type="molecule type" value="Genomic_DNA"/>
</dbReference>
<dbReference type="Proteomes" id="UP001153712">
    <property type="component" value="Chromosome 1"/>
</dbReference>
<protein>
    <submittedName>
        <fullName evidence="5">Uncharacterized protein</fullName>
    </submittedName>
</protein>
<dbReference type="OrthoDB" id="39591at2759"/>
<dbReference type="PANTHER" id="PTHR20959:SF1">
    <property type="entry name" value="TRANSPORT AND GOLGI ORGANIZATION PROTEIN 6 HOMOLOG"/>
    <property type="match status" value="1"/>
</dbReference>
<gene>
    <name evidence="5" type="ORF">PHYEVI_LOCUS324</name>
</gene>